<evidence type="ECO:0000256" key="12">
    <source>
        <dbReference type="ARBA" id="ARBA00023268"/>
    </source>
</evidence>
<comment type="catalytic activity">
    <reaction evidence="14 16">
        <text>precorrin-2 + NAD(+) = sirohydrochlorin + NADH + 2 H(+)</text>
        <dbReference type="Rhea" id="RHEA:15613"/>
        <dbReference type="ChEBI" id="CHEBI:15378"/>
        <dbReference type="ChEBI" id="CHEBI:57540"/>
        <dbReference type="ChEBI" id="CHEBI:57945"/>
        <dbReference type="ChEBI" id="CHEBI:58351"/>
        <dbReference type="ChEBI" id="CHEBI:58827"/>
        <dbReference type="EC" id="1.3.1.76"/>
    </reaction>
</comment>
<feature type="binding site" evidence="16">
    <location>
        <position position="411"/>
    </location>
    <ligand>
        <name>S-adenosyl-L-methionine</name>
        <dbReference type="ChEBI" id="CHEBI:59789"/>
    </ligand>
</feature>
<dbReference type="InterPro" id="IPR037115">
    <property type="entry name" value="Sirohaem_synt_dimer_dom_sf"/>
</dbReference>
<dbReference type="InterPro" id="IPR019478">
    <property type="entry name" value="Sirohaem_synthase_dimer_dom"/>
</dbReference>
<evidence type="ECO:0000313" key="21">
    <source>
        <dbReference type="EMBL" id="VFP80232.1"/>
    </source>
</evidence>
<dbReference type="NCBIfam" id="NF004790">
    <property type="entry name" value="PRK06136.1"/>
    <property type="match status" value="1"/>
</dbReference>
<dbReference type="EC" id="4.99.1.4" evidence="16"/>
<evidence type="ECO:0000256" key="7">
    <source>
        <dbReference type="ARBA" id="ARBA00022691"/>
    </source>
</evidence>
<feature type="region of interest" description="Precorrin-2 dehydrogenase / sirohydrochlorin ferrochelatase" evidence="16">
    <location>
        <begin position="1"/>
        <end position="203"/>
    </location>
</feature>
<evidence type="ECO:0000256" key="17">
    <source>
        <dbReference type="PIRSR" id="PIRSR036426-1"/>
    </source>
</evidence>
<feature type="modified residue" description="Phosphoserine" evidence="16">
    <location>
        <position position="128"/>
    </location>
</feature>
<dbReference type="HAMAP" id="MF_01646">
    <property type="entry name" value="Siroheme_synth"/>
    <property type="match status" value="1"/>
</dbReference>
<organism evidence="21 22">
    <name type="scientific">Candidatus Erwinia haradaeae</name>
    <dbReference type="NCBI Taxonomy" id="1922217"/>
    <lineage>
        <taxon>Bacteria</taxon>
        <taxon>Pseudomonadati</taxon>
        <taxon>Pseudomonadota</taxon>
        <taxon>Gammaproteobacteria</taxon>
        <taxon>Enterobacterales</taxon>
        <taxon>Erwiniaceae</taxon>
        <taxon>Erwinia</taxon>
    </lineage>
</organism>
<evidence type="ECO:0000256" key="16">
    <source>
        <dbReference type="HAMAP-Rule" id="MF_01646"/>
    </source>
</evidence>
<dbReference type="FunFam" id="3.40.1010.10:FF:000001">
    <property type="entry name" value="Siroheme synthase"/>
    <property type="match status" value="1"/>
</dbReference>
<feature type="binding site" evidence="16">
    <location>
        <begin position="300"/>
        <end position="302"/>
    </location>
    <ligand>
        <name>S-adenosyl-L-methionine</name>
        <dbReference type="ChEBI" id="CHEBI:59789"/>
    </ligand>
</feature>
<feature type="binding site" evidence="16">
    <location>
        <begin position="22"/>
        <end position="23"/>
    </location>
    <ligand>
        <name>NAD(+)</name>
        <dbReference type="ChEBI" id="CHEBI:57540"/>
    </ligand>
</feature>
<dbReference type="FunFam" id="3.30.950.10:FF:000001">
    <property type="entry name" value="Siroheme synthase"/>
    <property type="match status" value="1"/>
</dbReference>
<dbReference type="NCBIfam" id="NF007922">
    <property type="entry name" value="PRK10637.1"/>
    <property type="match status" value="1"/>
</dbReference>
<dbReference type="InterPro" id="IPR014776">
    <property type="entry name" value="4pyrrole_Mease_sub2"/>
</dbReference>
<evidence type="ECO:0000259" key="20">
    <source>
        <dbReference type="Pfam" id="PF10414"/>
    </source>
</evidence>
<evidence type="ECO:0000256" key="14">
    <source>
        <dbReference type="ARBA" id="ARBA00047561"/>
    </source>
</evidence>
<dbReference type="AlphaFoldDB" id="A0A451D3G9"/>
<keyword evidence="8 16" id="KW-0560">Oxidoreductase</keyword>
<comment type="catalytic activity">
    <reaction evidence="16">
        <text>siroheme + 2 H(+) = sirohydrochlorin + Fe(2+)</text>
        <dbReference type="Rhea" id="RHEA:24360"/>
        <dbReference type="ChEBI" id="CHEBI:15378"/>
        <dbReference type="ChEBI" id="CHEBI:29033"/>
        <dbReference type="ChEBI" id="CHEBI:58351"/>
        <dbReference type="ChEBI" id="CHEBI:60052"/>
        <dbReference type="EC" id="4.99.1.4"/>
    </reaction>
</comment>
<evidence type="ECO:0000259" key="19">
    <source>
        <dbReference type="Pfam" id="PF00590"/>
    </source>
</evidence>
<dbReference type="Pfam" id="PF00590">
    <property type="entry name" value="TP_methylase"/>
    <property type="match status" value="1"/>
</dbReference>
<dbReference type="GO" id="GO:0009236">
    <property type="term" value="P:cobalamin biosynthetic process"/>
    <property type="evidence" value="ECO:0007669"/>
    <property type="project" value="UniProtKB-UniRule"/>
</dbReference>
<dbReference type="InterPro" id="IPR050161">
    <property type="entry name" value="Siro_Cobalamin_biosynth"/>
</dbReference>
<dbReference type="PROSITE" id="PS00839">
    <property type="entry name" value="SUMT_1"/>
    <property type="match status" value="1"/>
</dbReference>
<evidence type="ECO:0000313" key="22">
    <source>
        <dbReference type="Proteomes" id="UP000294412"/>
    </source>
</evidence>
<feature type="binding site" evidence="16">
    <location>
        <begin position="330"/>
        <end position="331"/>
    </location>
    <ligand>
        <name>S-adenosyl-L-methionine</name>
        <dbReference type="ChEBI" id="CHEBI:59789"/>
    </ligand>
</feature>
<comment type="pathway">
    <text evidence="1 16">Porphyrin-containing compound metabolism; siroheme biosynthesis; sirohydrochlorin from precorrin-2: step 1/1.</text>
</comment>
<dbReference type="PIRSF" id="PIRSF036426">
    <property type="entry name" value="Sirohaem_synth"/>
    <property type="match status" value="1"/>
</dbReference>
<dbReference type="UniPathway" id="UPA00262">
    <property type="reaction ID" value="UER00211"/>
</dbReference>
<dbReference type="Gene3D" id="1.10.8.210">
    <property type="entry name" value="Sirohaem synthase, dimerisation domain"/>
    <property type="match status" value="1"/>
</dbReference>
<dbReference type="SUPFAM" id="SSF53790">
    <property type="entry name" value="Tetrapyrrole methylase"/>
    <property type="match status" value="1"/>
</dbReference>
<dbReference type="InterPro" id="IPR006367">
    <property type="entry name" value="Sirohaem_synthase_N"/>
</dbReference>
<name>A0A451D3G9_9GAMM</name>
<dbReference type="Pfam" id="PF10414">
    <property type="entry name" value="CysG_dimeriser"/>
    <property type="match status" value="1"/>
</dbReference>
<dbReference type="Proteomes" id="UP000294412">
    <property type="component" value="Chromosome"/>
</dbReference>
<keyword evidence="6 16" id="KW-0808">Transferase</keyword>
<dbReference type="UniPathway" id="UPA00148">
    <property type="reaction ID" value="UER00211"/>
</dbReference>
<dbReference type="Pfam" id="PF13241">
    <property type="entry name" value="NAD_binding_7"/>
    <property type="match status" value="1"/>
</dbReference>
<feature type="domain" description="Sirohaem synthase dimerisation" evidence="20">
    <location>
        <begin position="150"/>
        <end position="207"/>
    </location>
</feature>
<comment type="function">
    <text evidence="16">Multifunctional enzyme that catalyzes the SAM-dependent methylations of uroporphyrinogen III at position C-2 and C-7 to form precorrin-2 via precorrin-1. Then it catalyzes the NAD-dependent ring dehydrogenation of precorrin-2 to yield sirohydrochlorin. Finally, it catalyzes the ferrochelation of sirohydrochlorin to yield siroheme.</text>
</comment>
<evidence type="ECO:0000256" key="3">
    <source>
        <dbReference type="ARBA" id="ARBA00022553"/>
    </source>
</evidence>
<keyword evidence="3 16" id="KW-0597">Phosphoprotein</keyword>
<proteinExistence type="inferred from homology"/>
<feature type="domain" description="Tetrapyrrole methylase" evidence="19">
    <location>
        <begin position="217"/>
        <end position="426"/>
    </location>
</feature>
<comment type="pathway">
    <text evidence="15 16">Cofactor biosynthesis; adenosylcobalamin biosynthesis; precorrin-2 from uroporphyrinogen III: step 1/1.</text>
</comment>
<dbReference type="FunFam" id="3.30.160.110:FF:000001">
    <property type="entry name" value="Siroheme synthase"/>
    <property type="match status" value="1"/>
</dbReference>
<keyword evidence="11 16" id="KW-0627">Porphyrin biosynthesis</keyword>
<dbReference type="GO" id="GO:0032259">
    <property type="term" value="P:methylation"/>
    <property type="evidence" value="ECO:0007669"/>
    <property type="project" value="UniProtKB-KW"/>
</dbReference>
<keyword evidence="7 16" id="KW-0949">S-adenosyl-L-methionine</keyword>
<feature type="active site" description="Proton acceptor" evidence="16 17">
    <location>
        <position position="247"/>
    </location>
</feature>
<dbReference type="Gene3D" id="3.30.160.110">
    <property type="entry name" value="Siroheme synthase, domain 2"/>
    <property type="match status" value="1"/>
</dbReference>
<dbReference type="InterPro" id="IPR036291">
    <property type="entry name" value="NAD(P)-bd_dom_sf"/>
</dbReference>
<dbReference type="InterPro" id="IPR000878">
    <property type="entry name" value="4pyrrol_Mease"/>
</dbReference>
<keyword evidence="10 16" id="KW-0456">Lyase</keyword>
<dbReference type="Gene3D" id="3.40.1010.10">
    <property type="entry name" value="Cobalt-precorrin-4 Transmethylase, Domain 1"/>
    <property type="match status" value="1"/>
</dbReference>
<dbReference type="InterPro" id="IPR003043">
    <property type="entry name" value="Uropor_MeTrfase_CS"/>
</dbReference>
<dbReference type="OrthoDB" id="9815856at2"/>
<keyword evidence="4 16" id="KW-0169">Cobalamin biosynthesis</keyword>
<dbReference type="EC" id="2.1.1.107" evidence="16"/>
<dbReference type="EC" id="1.3.1.76" evidence="16"/>
<gene>
    <name evidence="16 21" type="primary">cysG</name>
    <name evidence="21" type="ORF">ERCICUMA2628_611</name>
</gene>
<dbReference type="InterPro" id="IPR012409">
    <property type="entry name" value="Sirohaem_synth"/>
</dbReference>
<feature type="binding site" evidence="16">
    <location>
        <position position="305"/>
    </location>
    <ligand>
        <name>S-adenosyl-L-methionine</name>
        <dbReference type="ChEBI" id="CHEBI:59789"/>
    </ligand>
</feature>
<dbReference type="Gene3D" id="3.30.950.10">
    <property type="entry name" value="Methyltransferase, Cobalt-precorrin-4 Transmethylase, Domain 2"/>
    <property type="match status" value="1"/>
</dbReference>
<sequence>MDYFPIFTNLKHKPVLVVGGGHVAMRKIELLNKAGAHIQIVALHLCEKLANMAKKNHIKWLAKIYHAKQLEKVFLVIAATNNSELNSQIYQDATNRYLLANVVDDKSHCSFIFPSIVDRSPVIIAISSSGSAPVLARFLREKIEVLLPSHIGKMAKISDQWRKKVKERFCTSSDRRYFWEKAFNGLFSSQVASGDLDGAKRTLDYQLNDINSSLGEIILVGAGPGNSDLLTLRGLQVMQLADVLLYDYLVSDEILNLGRREADRICVGKRANDHSVTQKEINHMLITLARQGKRVVRLKGGDPLIFGRGGEELQAAAEAGIPFQVVPGITAAVGATAYAGIPLTHRDYAQSVLFMTGYCRANCTVTDWPILARTDQTIVIYMGSIAADDITAQLIKYGRDPTTPVAVISRGTRQDQKVFIGTLETLPALVHHASTPTLLIIGLVVNLHYNLAWYQNTN</sequence>
<dbReference type="GO" id="GO:0004851">
    <property type="term" value="F:uroporphyrin-III C-methyltransferase activity"/>
    <property type="evidence" value="ECO:0007669"/>
    <property type="project" value="UniProtKB-UniRule"/>
</dbReference>
<dbReference type="NCBIfam" id="TIGR01470">
    <property type="entry name" value="cysG_Nterm"/>
    <property type="match status" value="1"/>
</dbReference>
<dbReference type="GO" id="GO:0019354">
    <property type="term" value="P:siroheme biosynthetic process"/>
    <property type="evidence" value="ECO:0007669"/>
    <property type="project" value="UniProtKB-UniRule"/>
</dbReference>
<dbReference type="InterPro" id="IPR014777">
    <property type="entry name" value="4pyrrole_Mease_sub1"/>
</dbReference>
<dbReference type="GO" id="GO:0043115">
    <property type="term" value="F:precorrin-2 dehydrogenase activity"/>
    <property type="evidence" value="ECO:0007669"/>
    <property type="project" value="UniProtKB-UniRule"/>
</dbReference>
<evidence type="ECO:0000256" key="11">
    <source>
        <dbReference type="ARBA" id="ARBA00023244"/>
    </source>
</evidence>
<feature type="binding site" evidence="16">
    <location>
        <position position="224"/>
    </location>
    <ligand>
        <name>S-adenosyl-L-methionine</name>
        <dbReference type="ChEBI" id="CHEBI:59789"/>
    </ligand>
</feature>
<evidence type="ECO:0000256" key="1">
    <source>
        <dbReference type="ARBA" id="ARBA00005010"/>
    </source>
</evidence>
<dbReference type="CDD" id="cd11642">
    <property type="entry name" value="SUMT"/>
    <property type="match status" value="1"/>
</dbReference>
<dbReference type="RefSeq" id="WP_157993866.1">
    <property type="nucleotide sequence ID" value="NZ_LR217703.1"/>
</dbReference>
<dbReference type="PROSITE" id="PS00840">
    <property type="entry name" value="SUMT_2"/>
    <property type="match status" value="1"/>
</dbReference>
<dbReference type="SUPFAM" id="SSF75615">
    <property type="entry name" value="Siroheme synthase middle domains-like"/>
    <property type="match status" value="1"/>
</dbReference>
<dbReference type="GO" id="GO:0051287">
    <property type="term" value="F:NAD binding"/>
    <property type="evidence" value="ECO:0007669"/>
    <property type="project" value="InterPro"/>
</dbReference>
<keyword evidence="5 16" id="KW-0489">Methyltransferase</keyword>
<protein>
    <recommendedName>
        <fullName evidence="16">Siroheme synthase</fullName>
    </recommendedName>
    <domain>
        <recommendedName>
            <fullName evidence="16">Uroporphyrinogen-III C-methyltransferase</fullName>
            <shortName evidence="16">Urogen III methylase</shortName>
            <ecNumber evidence="16">2.1.1.107</ecNumber>
        </recommendedName>
        <alternativeName>
            <fullName evidence="16">SUMT</fullName>
        </alternativeName>
        <alternativeName>
            <fullName evidence="16">Uroporphyrinogen III methylase</fullName>
            <shortName evidence="16">UROM</shortName>
        </alternativeName>
    </domain>
    <domain>
        <recommendedName>
            <fullName evidence="16">Precorrin-2 dehydrogenase</fullName>
            <ecNumber evidence="16">1.3.1.76</ecNumber>
        </recommendedName>
    </domain>
    <domain>
        <recommendedName>
            <fullName evidence="16">Sirohydrochlorin ferrochelatase</fullName>
            <ecNumber evidence="16">4.99.1.4</ecNumber>
        </recommendedName>
    </domain>
</protein>
<evidence type="ECO:0000256" key="10">
    <source>
        <dbReference type="ARBA" id="ARBA00023239"/>
    </source>
</evidence>
<comment type="similarity">
    <text evidence="16">In the N-terminal section; belongs to the precorrin-2 dehydrogenase / sirohydrochlorin ferrochelatase family.</text>
</comment>
<evidence type="ECO:0000256" key="2">
    <source>
        <dbReference type="ARBA" id="ARBA00005879"/>
    </source>
</evidence>
<dbReference type="EMBL" id="LR217703">
    <property type="protein sequence ID" value="VFP80232.1"/>
    <property type="molecule type" value="Genomic_DNA"/>
</dbReference>
<feature type="region of interest" description="Uroporphyrinogen-III C-methyltransferase" evidence="16">
    <location>
        <begin position="215"/>
        <end position="458"/>
    </location>
</feature>
<dbReference type="NCBIfam" id="TIGR01469">
    <property type="entry name" value="cobA_cysG_Cterm"/>
    <property type="match status" value="1"/>
</dbReference>
<feature type="binding site" evidence="16">
    <location>
        <begin position="43"/>
        <end position="44"/>
    </location>
    <ligand>
        <name>NAD(+)</name>
        <dbReference type="ChEBI" id="CHEBI:57540"/>
    </ligand>
</feature>
<evidence type="ECO:0000256" key="13">
    <source>
        <dbReference type="ARBA" id="ARBA00025705"/>
    </source>
</evidence>
<comment type="pathway">
    <text evidence="13 16">Porphyrin-containing compound metabolism; siroheme biosynthesis; precorrin-2 from uroporphyrinogen III: step 1/1.</text>
</comment>
<evidence type="ECO:0000256" key="6">
    <source>
        <dbReference type="ARBA" id="ARBA00022679"/>
    </source>
</evidence>
<dbReference type="GO" id="GO:0051266">
    <property type="term" value="F:sirohydrochlorin ferrochelatase activity"/>
    <property type="evidence" value="ECO:0007669"/>
    <property type="project" value="UniProtKB-EC"/>
</dbReference>
<dbReference type="InterPro" id="IPR035996">
    <property type="entry name" value="4pyrrol_Methylase_sf"/>
</dbReference>
<comment type="pathway">
    <text evidence="16">Porphyrin-containing compound metabolism; siroheme biosynthesis; siroheme from sirohydrochlorin: step 1/1.</text>
</comment>
<comment type="similarity">
    <text evidence="2 18">Belongs to the precorrin methyltransferase family.</text>
</comment>
<comment type="catalytic activity">
    <reaction evidence="16">
        <text>uroporphyrinogen III + 2 S-adenosyl-L-methionine = precorrin-2 + 2 S-adenosyl-L-homocysteine + H(+)</text>
        <dbReference type="Rhea" id="RHEA:32459"/>
        <dbReference type="ChEBI" id="CHEBI:15378"/>
        <dbReference type="ChEBI" id="CHEBI:57308"/>
        <dbReference type="ChEBI" id="CHEBI:57856"/>
        <dbReference type="ChEBI" id="CHEBI:58827"/>
        <dbReference type="ChEBI" id="CHEBI:59789"/>
        <dbReference type="EC" id="2.1.1.107"/>
    </reaction>
</comment>
<keyword evidence="9 16" id="KW-0520">NAD</keyword>
<feature type="binding site" evidence="16">
    <location>
        <position position="382"/>
    </location>
    <ligand>
        <name>S-adenosyl-L-methionine</name>
        <dbReference type="ChEBI" id="CHEBI:59789"/>
    </ligand>
</feature>
<evidence type="ECO:0000256" key="4">
    <source>
        <dbReference type="ARBA" id="ARBA00022573"/>
    </source>
</evidence>
<keyword evidence="12 16" id="KW-0511">Multifunctional enzyme</keyword>
<evidence type="ECO:0000256" key="18">
    <source>
        <dbReference type="RuleBase" id="RU003960"/>
    </source>
</evidence>
<comment type="pathway">
    <text evidence="16">Cofactor biosynthesis; adenosylcobalamin biosynthesis; sirohydrochlorin from precorrin-2: step 1/1.</text>
</comment>
<accession>A0A451D3G9</accession>
<evidence type="ECO:0000256" key="5">
    <source>
        <dbReference type="ARBA" id="ARBA00022603"/>
    </source>
</evidence>
<comment type="similarity">
    <text evidence="16">In the C-terminal section; belongs to the precorrin methyltransferase family.</text>
</comment>
<evidence type="ECO:0000256" key="9">
    <source>
        <dbReference type="ARBA" id="ARBA00023027"/>
    </source>
</evidence>
<feature type="active site" description="Proton donor" evidence="16 17">
    <location>
        <position position="269"/>
    </location>
</feature>
<dbReference type="PANTHER" id="PTHR45790:SF1">
    <property type="entry name" value="SIROHEME SYNTHASE"/>
    <property type="match status" value="1"/>
</dbReference>
<dbReference type="SUPFAM" id="SSF51735">
    <property type="entry name" value="NAD(P)-binding Rossmann-fold domains"/>
    <property type="match status" value="1"/>
</dbReference>
<reference evidence="21 22" key="1">
    <citation type="submission" date="2019-02" db="EMBL/GenBank/DDBJ databases">
        <authorList>
            <person name="Manzano-Marin A."/>
            <person name="Manzano-Marin A."/>
        </authorList>
    </citation>
    <scope>NUCLEOTIDE SEQUENCE [LARGE SCALE GENOMIC DNA]</scope>
    <source>
        <strain evidence="21 22">ErCicuneomaculata</strain>
    </source>
</reference>
<dbReference type="PANTHER" id="PTHR45790">
    <property type="entry name" value="SIROHEME SYNTHASE-RELATED"/>
    <property type="match status" value="1"/>
</dbReference>
<evidence type="ECO:0000256" key="15">
    <source>
        <dbReference type="ARBA" id="ARBA00060548"/>
    </source>
</evidence>
<dbReference type="Gene3D" id="3.40.50.720">
    <property type="entry name" value="NAD(P)-binding Rossmann-like Domain"/>
    <property type="match status" value="1"/>
</dbReference>
<dbReference type="InterPro" id="IPR006366">
    <property type="entry name" value="CobA/CysG_C"/>
</dbReference>
<evidence type="ECO:0000256" key="8">
    <source>
        <dbReference type="ARBA" id="ARBA00023002"/>
    </source>
</evidence>